<dbReference type="InterPro" id="IPR012292">
    <property type="entry name" value="Globin/Proto"/>
</dbReference>
<dbReference type="PANTHER" id="PTHR47217">
    <property type="entry name" value="GLOBIN-LIKE PROTEIN"/>
    <property type="match status" value="1"/>
</dbReference>
<dbReference type="EMBL" id="JARGDH010000001">
    <property type="protein sequence ID" value="KAL0279546.1"/>
    <property type="molecule type" value="Genomic_DNA"/>
</dbReference>
<sequence length="160" mass="18758">MGANSSTGPLSPVEQRHLVQTWRIIMENPEEHGVNIFKGFLEKYNYFSRFEKFNGIPMTELPNNRIFRSHSLSIIKTINQVIESLHDEEQTKSLLFLLGRRHKKFNIRHKEFKELQNIIIDYLRNAAKLSREIVASWEKAFSMSLSFVVDGLEERIPDIP</sequence>
<dbReference type="InterPro" id="IPR000971">
    <property type="entry name" value="Globin"/>
</dbReference>
<dbReference type="GO" id="GO:0005344">
    <property type="term" value="F:oxygen carrier activity"/>
    <property type="evidence" value="ECO:0007669"/>
    <property type="project" value="UniProtKB-KW"/>
</dbReference>
<comment type="similarity">
    <text evidence="6">Belongs to the globin family.</text>
</comment>
<dbReference type="Pfam" id="PF00042">
    <property type="entry name" value="Globin"/>
    <property type="match status" value="1"/>
</dbReference>
<keyword evidence="2 6" id="KW-0349">Heme</keyword>
<dbReference type="EMBL" id="JARGDH010000001">
    <property type="protein sequence ID" value="KAL0279545.1"/>
    <property type="molecule type" value="Genomic_DNA"/>
</dbReference>
<evidence type="ECO:0000313" key="8">
    <source>
        <dbReference type="EMBL" id="KAL0279546.1"/>
    </source>
</evidence>
<keyword evidence="3 6" id="KW-0561">Oxygen transport</keyword>
<evidence type="ECO:0000256" key="1">
    <source>
        <dbReference type="ARBA" id="ARBA00022448"/>
    </source>
</evidence>
<gene>
    <name evidence="8" type="ORF">PYX00_001075</name>
</gene>
<keyword evidence="1 6" id="KW-0813">Transport</keyword>
<keyword evidence="4" id="KW-0479">Metal-binding</keyword>
<accession>A0AAW2ICA7</accession>
<comment type="caution">
    <text evidence="8">The sequence shown here is derived from an EMBL/GenBank/DDBJ whole genome shotgun (WGS) entry which is preliminary data.</text>
</comment>
<evidence type="ECO:0000256" key="4">
    <source>
        <dbReference type="ARBA" id="ARBA00022723"/>
    </source>
</evidence>
<dbReference type="Gene3D" id="1.10.490.10">
    <property type="entry name" value="Globins"/>
    <property type="match status" value="1"/>
</dbReference>
<evidence type="ECO:0000256" key="3">
    <source>
        <dbReference type="ARBA" id="ARBA00022621"/>
    </source>
</evidence>
<dbReference type="InterPro" id="IPR009050">
    <property type="entry name" value="Globin-like_sf"/>
</dbReference>
<dbReference type="PROSITE" id="PS01033">
    <property type="entry name" value="GLOBIN"/>
    <property type="match status" value="1"/>
</dbReference>
<evidence type="ECO:0000256" key="6">
    <source>
        <dbReference type="RuleBase" id="RU000356"/>
    </source>
</evidence>
<protein>
    <recommendedName>
        <fullName evidence="7">Globin domain-containing protein</fullName>
    </recommendedName>
</protein>
<evidence type="ECO:0000256" key="2">
    <source>
        <dbReference type="ARBA" id="ARBA00022617"/>
    </source>
</evidence>
<name>A0AAW2ICA7_9NEOP</name>
<dbReference type="CDD" id="cd01040">
    <property type="entry name" value="Mb-like"/>
    <property type="match status" value="1"/>
</dbReference>
<dbReference type="GO" id="GO:0020037">
    <property type="term" value="F:heme binding"/>
    <property type="evidence" value="ECO:0007669"/>
    <property type="project" value="InterPro"/>
</dbReference>
<dbReference type="InterPro" id="IPR044399">
    <property type="entry name" value="Mb-like_M"/>
</dbReference>
<reference evidence="8" key="1">
    <citation type="journal article" date="2024" name="Gigascience">
        <title>Chromosome-level genome of the poultry shaft louse Menopon gallinae provides insight into the host-switching and adaptive evolution of parasitic lice.</title>
        <authorList>
            <person name="Xu Y."/>
            <person name="Ma L."/>
            <person name="Liu S."/>
            <person name="Liang Y."/>
            <person name="Liu Q."/>
            <person name="He Z."/>
            <person name="Tian L."/>
            <person name="Duan Y."/>
            <person name="Cai W."/>
            <person name="Li H."/>
            <person name="Song F."/>
        </authorList>
    </citation>
    <scope>NUCLEOTIDE SEQUENCE</scope>
    <source>
        <strain evidence="8">Cailab_2023a</strain>
    </source>
</reference>
<proteinExistence type="inferred from homology"/>
<organism evidence="8">
    <name type="scientific">Menopon gallinae</name>
    <name type="common">poultry shaft louse</name>
    <dbReference type="NCBI Taxonomy" id="328185"/>
    <lineage>
        <taxon>Eukaryota</taxon>
        <taxon>Metazoa</taxon>
        <taxon>Ecdysozoa</taxon>
        <taxon>Arthropoda</taxon>
        <taxon>Hexapoda</taxon>
        <taxon>Insecta</taxon>
        <taxon>Pterygota</taxon>
        <taxon>Neoptera</taxon>
        <taxon>Paraneoptera</taxon>
        <taxon>Psocodea</taxon>
        <taxon>Troctomorpha</taxon>
        <taxon>Phthiraptera</taxon>
        <taxon>Amblycera</taxon>
        <taxon>Menoponidae</taxon>
        <taxon>Menopon</taxon>
    </lineage>
</organism>
<feature type="domain" description="Globin" evidence="7">
    <location>
        <begin position="9"/>
        <end position="153"/>
    </location>
</feature>
<dbReference type="GO" id="GO:0019825">
    <property type="term" value="F:oxygen binding"/>
    <property type="evidence" value="ECO:0007669"/>
    <property type="project" value="InterPro"/>
</dbReference>
<evidence type="ECO:0000256" key="5">
    <source>
        <dbReference type="ARBA" id="ARBA00023004"/>
    </source>
</evidence>
<dbReference type="AlphaFoldDB" id="A0AAW2ICA7"/>
<dbReference type="GO" id="GO:0046872">
    <property type="term" value="F:metal ion binding"/>
    <property type="evidence" value="ECO:0007669"/>
    <property type="project" value="UniProtKB-KW"/>
</dbReference>
<dbReference type="SUPFAM" id="SSF46458">
    <property type="entry name" value="Globin-like"/>
    <property type="match status" value="1"/>
</dbReference>
<evidence type="ECO:0000259" key="7">
    <source>
        <dbReference type="PROSITE" id="PS01033"/>
    </source>
</evidence>
<keyword evidence="5" id="KW-0408">Iron</keyword>
<dbReference type="PANTHER" id="PTHR47217:SF1">
    <property type="entry name" value="GLOBIN-LIKE PROTEIN"/>
    <property type="match status" value="1"/>
</dbReference>